<reference evidence="2 4" key="1">
    <citation type="submission" date="2015-10" db="EMBL/GenBank/DDBJ databases">
        <title>Draft genomes sequences of Candida glabrata isolates 1A, 1B, 2A, 2B, 3A and 3B.</title>
        <authorList>
            <person name="Haavelsrud O.E."/>
            <person name="Gaustad P."/>
        </authorList>
    </citation>
    <scope>NUCLEOTIDE SEQUENCE [LARGE SCALE GENOMIC DNA]</scope>
    <source>
        <strain evidence="2">910700640</strain>
    </source>
</reference>
<evidence type="ECO:0000313" key="4">
    <source>
        <dbReference type="Proteomes" id="UP000054886"/>
    </source>
</evidence>
<dbReference type="OrthoDB" id="5223508at2759"/>
<dbReference type="GO" id="GO:0003735">
    <property type="term" value="F:structural constituent of ribosome"/>
    <property type="evidence" value="ECO:0007669"/>
    <property type="project" value="EnsemblFungi"/>
</dbReference>
<keyword evidence="2" id="KW-0687">Ribonucleoprotein</keyword>
<proteinExistence type="predicted"/>
<dbReference type="VEuPathDB" id="FungiDB:GWK60_L10901"/>
<evidence type="ECO:0000313" key="3">
    <source>
        <dbReference type="EMBL" id="KTB04882.1"/>
    </source>
</evidence>
<evidence type="ECO:0000256" key="1">
    <source>
        <dbReference type="SAM" id="Coils"/>
    </source>
</evidence>
<dbReference type="VEuPathDB" id="FungiDB:B1J91_L04334g"/>
<keyword evidence="2" id="KW-0689">Ribosomal protein</keyword>
<dbReference type="OMA" id="VGYADNI"/>
<evidence type="ECO:0000313" key="2">
    <source>
        <dbReference type="EMBL" id="KTB01150.1"/>
    </source>
</evidence>
<keyword evidence="1" id="KW-0175">Coiled coil</keyword>
<dbReference type="VEuPathDB" id="FungiDB:CAGL0L04334g"/>
<dbReference type="InterPro" id="IPR058940">
    <property type="entry name" value="mS26_fungi"/>
</dbReference>
<dbReference type="Proteomes" id="UP000054886">
    <property type="component" value="Unassembled WGS sequence"/>
</dbReference>
<dbReference type="VEuPathDB" id="FungiDB:GVI51_L04147"/>
<dbReference type="EMBL" id="LLZZ01000132">
    <property type="protein sequence ID" value="KTB01150.1"/>
    <property type="molecule type" value="Genomic_DNA"/>
</dbReference>
<name>A0A0W0CP22_CANGB</name>
<dbReference type="CDD" id="cd23703">
    <property type="entry name" value="mS26_PET12"/>
    <property type="match status" value="1"/>
</dbReference>
<gene>
    <name evidence="2" type="ORF">AO440_004619</name>
    <name evidence="3" type="ORF">AO440_004967</name>
</gene>
<dbReference type="GO" id="GO:0005763">
    <property type="term" value="C:mitochondrial small ribosomal subunit"/>
    <property type="evidence" value="ECO:0007669"/>
    <property type="project" value="EnsemblFungi"/>
</dbReference>
<feature type="coiled-coil region" evidence="1">
    <location>
        <begin position="81"/>
        <end position="142"/>
    </location>
</feature>
<dbReference type="Pfam" id="PF26163">
    <property type="entry name" value="mS26"/>
    <property type="match status" value="1"/>
</dbReference>
<accession>A0A0W0CP22</accession>
<organism evidence="2 4">
    <name type="scientific">Candida glabrata</name>
    <name type="common">Yeast</name>
    <name type="synonym">Torulopsis glabrata</name>
    <dbReference type="NCBI Taxonomy" id="5478"/>
    <lineage>
        <taxon>Eukaryota</taxon>
        <taxon>Fungi</taxon>
        <taxon>Dikarya</taxon>
        <taxon>Ascomycota</taxon>
        <taxon>Saccharomycotina</taxon>
        <taxon>Saccharomycetes</taxon>
        <taxon>Saccharomycetales</taxon>
        <taxon>Saccharomycetaceae</taxon>
        <taxon>Nakaseomyces</taxon>
    </lineage>
</organism>
<dbReference type="EMBL" id="LLZZ01000115">
    <property type="protein sequence ID" value="KTB04882.1"/>
    <property type="molecule type" value="Genomic_DNA"/>
</dbReference>
<feature type="coiled-coil region" evidence="1">
    <location>
        <begin position="170"/>
        <end position="200"/>
    </location>
</feature>
<dbReference type="VEuPathDB" id="FungiDB:GW608_L10923"/>
<comment type="caution">
    <text evidence="2">The sequence shown here is derived from an EMBL/GenBank/DDBJ whole genome shotgun (WGS) entry which is preliminary data.</text>
</comment>
<sequence>MSGKGVYRKSGTLPVTRQILKKPTTGQKYLLDELKKPKPKGMKGVGYAAGVLQPRGSHRISPPVEFVDVEKLIDSTVRTPSKDTEARSQQAKDKLNKAELRRQYLAESFRKEEERLIKMHELIQKREQLVQEQRQREMEELNEPRSSDLTIPSLNEMVSGKLMRDRTPEEKELLEMKRRYNRETQELRIQENKLKKLLNLYHMSSEFITTEEQLLATIENVFSTRTATSSFDSIKSLPKNSITKGNNAFAQDLFFGTNTRNDTSEVGLPMVQDFISGELNRLHTKAKENLEVQLEQQKNSSKIDL</sequence>
<dbReference type="AlphaFoldDB" id="A0A0W0CP22"/>
<protein>
    <submittedName>
        <fullName evidence="2">37S ribosomal protein PET123, mitochondrial</fullName>
    </submittedName>
</protein>